<dbReference type="AlphaFoldDB" id="A0A3G3JWZ3"/>
<accession>A0A3G3JWZ3</accession>
<gene>
    <name evidence="3" type="ORF">EAV92_09330</name>
</gene>
<dbReference type="GO" id="GO:0035438">
    <property type="term" value="F:cyclic-di-GMP binding"/>
    <property type="evidence" value="ECO:0007669"/>
    <property type="project" value="InterPro"/>
</dbReference>
<proteinExistence type="predicted"/>
<protein>
    <submittedName>
        <fullName evidence="3">Glycosyl transferase</fullName>
    </submittedName>
</protein>
<evidence type="ECO:0000313" key="4">
    <source>
        <dbReference type="Proteomes" id="UP000269097"/>
    </source>
</evidence>
<evidence type="ECO:0000313" key="3">
    <source>
        <dbReference type="EMBL" id="AYQ72746.1"/>
    </source>
</evidence>
<keyword evidence="3" id="KW-0808">Transferase</keyword>
<evidence type="ECO:0000259" key="1">
    <source>
        <dbReference type="Pfam" id="PF07238"/>
    </source>
</evidence>
<name>A0A3G3JWZ3_9BACL</name>
<feature type="domain" description="PilZ" evidence="1">
    <location>
        <begin position="102"/>
        <end position="209"/>
    </location>
</feature>
<reference evidence="3 4" key="1">
    <citation type="submission" date="2018-10" db="EMBL/GenBank/DDBJ databases">
        <title>Genome Sequence of Cohnella sp.</title>
        <authorList>
            <person name="Srinivasan S."/>
            <person name="Kim M.K."/>
        </authorList>
    </citation>
    <scope>NUCLEOTIDE SEQUENCE [LARGE SCALE GENOMIC DNA]</scope>
    <source>
        <strain evidence="3 4">18JY8-7</strain>
    </source>
</reference>
<dbReference type="GO" id="GO:0016740">
    <property type="term" value="F:transferase activity"/>
    <property type="evidence" value="ECO:0007669"/>
    <property type="project" value="UniProtKB-KW"/>
</dbReference>
<organism evidence="3 4">
    <name type="scientific">Cohnella candidum</name>
    <dbReference type="NCBI Taxonomy" id="2674991"/>
    <lineage>
        <taxon>Bacteria</taxon>
        <taxon>Bacillati</taxon>
        <taxon>Bacillota</taxon>
        <taxon>Bacilli</taxon>
        <taxon>Bacillales</taxon>
        <taxon>Paenibacillaceae</taxon>
        <taxon>Cohnella</taxon>
    </lineage>
</organism>
<sequence>MLPKINQTTYLQLMPVQDPDSATSLRSRVADMDDKSIWLEIPLDEKSRRYHRPQTGEQFRMFYFTQDGVKHLFTTTVTGIKKDTVTLFSVRKPNLDEIEREQRRSYLRVEAQLELAVRIGDKVRFTAITDDVGGGGLSFRTDRKWPLVPGASISCWLLLTYKNGNIGHAKFDGEVVRVLPVEPDKHLVMMRFQDIQDAEQQRIIRYCFERQLDKHKG</sequence>
<evidence type="ECO:0000259" key="2">
    <source>
        <dbReference type="Pfam" id="PF12945"/>
    </source>
</evidence>
<dbReference type="KEGG" id="coh:EAV92_09330"/>
<dbReference type="EMBL" id="CP033433">
    <property type="protein sequence ID" value="AYQ72746.1"/>
    <property type="molecule type" value="Genomic_DNA"/>
</dbReference>
<dbReference type="InterPro" id="IPR009875">
    <property type="entry name" value="PilZ_domain"/>
</dbReference>
<feature type="domain" description="Type III secretion system flagellar brake protein YcgR PilZN" evidence="2">
    <location>
        <begin position="6"/>
        <end position="93"/>
    </location>
</feature>
<dbReference type="Gene3D" id="2.40.10.220">
    <property type="entry name" value="predicted glycosyltransferase like domains"/>
    <property type="match status" value="1"/>
</dbReference>
<dbReference type="Pfam" id="PF07238">
    <property type="entry name" value="PilZ"/>
    <property type="match status" value="1"/>
</dbReference>
<dbReference type="InterPro" id="IPR009926">
    <property type="entry name" value="T3SS_YcgR_PilZN"/>
</dbReference>
<dbReference type="SUPFAM" id="SSF141371">
    <property type="entry name" value="PilZ domain-like"/>
    <property type="match status" value="1"/>
</dbReference>
<dbReference type="Pfam" id="PF12945">
    <property type="entry name" value="PilZNR"/>
    <property type="match status" value="1"/>
</dbReference>
<dbReference type="Proteomes" id="UP000269097">
    <property type="component" value="Chromosome"/>
</dbReference>
<keyword evidence="4" id="KW-1185">Reference proteome</keyword>